<keyword evidence="1" id="KW-0472">Membrane</keyword>
<evidence type="ECO:0000256" key="1">
    <source>
        <dbReference type="SAM" id="Phobius"/>
    </source>
</evidence>
<protein>
    <recommendedName>
        <fullName evidence="4">LPXTG-motif cell wall anchor domain-containing protein</fullName>
    </recommendedName>
</protein>
<comment type="caution">
    <text evidence="2">The sequence shown here is derived from an EMBL/GenBank/DDBJ whole genome shotgun (WGS) entry which is preliminary data.</text>
</comment>
<reference evidence="2 3" key="1">
    <citation type="submission" date="2023-10" db="EMBL/GenBank/DDBJ databases">
        <title>Virgibacillus halophilus 5B73C genome.</title>
        <authorList>
            <person name="Miliotis G."/>
            <person name="Sengupta P."/>
            <person name="Hameed A."/>
            <person name="Chuvochina M."/>
            <person name="Mcdonagh F."/>
            <person name="Simpson A.C."/>
            <person name="Singh N.K."/>
            <person name="Rekha P.D."/>
            <person name="Raman K."/>
            <person name="Hugenholtz P."/>
            <person name="Venkateswaran K."/>
        </authorList>
    </citation>
    <scope>NUCLEOTIDE SEQUENCE [LARGE SCALE GENOMIC DNA]</scope>
    <source>
        <strain evidence="2 3">5B73C</strain>
    </source>
</reference>
<evidence type="ECO:0000313" key="2">
    <source>
        <dbReference type="EMBL" id="MDY0395175.1"/>
    </source>
</evidence>
<keyword evidence="3" id="KW-1185">Reference proteome</keyword>
<feature type="transmembrane region" description="Helical" evidence="1">
    <location>
        <begin position="27"/>
        <end position="45"/>
    </location>
</feature>
<dbReference type="EMBL" id="JAWDIP010000003">
    <property type="protein sequence ID" value="MDY0395175.1"/>
    <property type="molecule type" value="Genomic_DNA"/>
</dbReference>
<organism evidence="2 3">
    <name type="scientific">Tigheibacillus halophilus</name>
    <dbReference type="NCBI Taxonomy" id="361280"/>
    <lineage>
        <taxon>Bacteria</taxon>
        <taxon>Bacillati</taxon>
        <taxon>Bacillota</taxon>
        <taxon>Bacilli</taxon>
        <taxon>Bacillales</taxon>
        <taxon>Bacillaceae</taxon>
        <taxon>Tigheibacillus</taxon>
    </lineage>
</organism>
<name>A0ABU5C7I0_9BACI</name>
<evidence type="ECO:0000313" key="3">
    <source>
        <dbReference type="Proteomes" id="UP001281447"/>
    </source>
</evidence>
<accession>A0ABU5C7I0</accession>
<keyword evidence="1" id="KW-1133">Transmembrane helix</keyword>
<sequence length="51" mass="5641">MPKWLEKLSPYGYIPQLPVEQSSASTLIGMTIIALVGISVGLFAYRERDLS</sequence>
<dbReference type="Proteomes" id="UP001281447">
    <property type="component" value="Unassembled WGS sequence"/>
</dbReference>
<evidence type="ECO:0008006" key="4">
    <source>
        <dbReference type="Google" id="ProtNLM"/>
    </source>
</evidence>
<proteinExistence type="predicted"/>
<keyword evidence="1" id="KW-0812">Transmembrane</keyword>
<gene>
    <name evidence="2" type="ORF">RWE15_13045</name>
</gene>